<gene>
    <name evidence="2" type="ORF">GCM10007315_17170</name>
</gene>
<keyword evidence="1" id="KW-1133">Transmembrane helix</keyword>
<keyword evidence="3" id="KW-1185">Reference proteome</keyword>
<evidence type="ECO:0008006" key="4">
    <source>
        <dbReference type="Google" id="ProtNLM"/>
    </source>
</evidence>
<accession>A0A918WIJ1</accession>
<comment type="caution">
    <text evidence="2">The sequence shown here is derived from an EMBL/GenBank/DDBJ whole genome shotgun (WGS) entry which is preliminary data.</text>
</comment>
<reference evidence="2" key="2">
    <citation type="submission" date="2020-09" db="EMBL/GenBank/DDBJ databases">
        <authorList>
            <person name="Sun Q."/>
            <person name="Kim S."/>
        </authorList>
    </citation>
    <scope>NUCLEOTIDE SEQUENCE</scope>
    <source>
        <strain evidence="2">KCTC 23310</strain>
    </source>
</reference>
<keyword evidence="1" id="KW-0812">Transmembrane</keyword>
<protein>
    <recommendedName>
        <fullName evidence="4">Pilus assembly protein</fullName>
    </recommendedName>
</protein>
<evidence type="ECO:0000256" key="1">
    <source>
        <dbReference type="SAM" id="Phobius"/>
    </source>
</evidence>
<evidence type="ECO:0000313" key="2">
    <source>
        <dbReference type="EMBL" id="GHC54751.1"/>
    </source>
</evidence>
<dbReference type="AlphaFoldDB" id="A0A918WIJ1"/>
<organism evidence="2 3">
    <name type="scientific">Neogemmobacter tilapiae</name>
    <dbReference type="NCBI Taxonomy" id="875041"/>
    <lineage>
        <taxon>Bacteria</taxon>
        <taxon>Pseudomonadati</taxon>
        <taxon>Pseudomonadota</taxon>
        <taxon>Alphaproteobacteria</taxon>
        <taxon>Rhodobacterales</taxon>
        <taxon>Paracoccaceae</taxon>
        <taxon>Neogemmobacter</taxon>
    </lineage>
</organism>
<evidence type="ECO:0000313" key="3">
    <source>
        <dbReference type="Proteomes" id="UP000638981"/>
    </source>
</evidence>
<reference evidence="2" key="1">
    <citation type="journal article" date="2014" name="Int. J. Syst. Evol. Microbiol.">
        <title>Complete genome sequence of Corynebacterium casei LMG S-19264T (=DSM 44701T), isolated from a smear-ripened cheese.</title>
        <authorList>
            <consortium name="US DOE Joint Genome Institute (JGI-PGF)"/>
            <person name="Walter F."/>
            <person name="Albersmeier A."/>
            <person name="Kalinowski J."/>
            <person name="Ruckert C."/>
        </authorList>
    </citation>
    <scope>NUCLEOTIDE SEQUENCE</scope>
    <source>
        <strain evidence="2">KCTC 23310</strain>
    </source>
</reference>
<dbReference type="EMBL" id="BMYJ01000004">
    <property type="protein sequence ID" value="GHC54751.1"/>
    <property type="molecule type" value="Genomic_DNA"/>
</dbReference>
<proteinExistence type="predicted"/>
<sequence>MEVMKRAVLRFLRDEKGLVLVEFVLILPLLIWTVVAMYSFWDTFRVRNQFQKATHTISNIISRTKKATPLGPDDITGYHSLMNYLILNDTPVSVRITEYKYFQAPTDAYQVQWSCRRGSAFGGGLTNADLASMRNTTLPIMANGDTHILLETRMSYSAPFAVNFSGFGGTSTQAMTNSYVFHEIVSERPRDGDFTLSSCN</sequence>
<keyword evidence="1" id="KW-0472">Membrane</keyword>
<dbReference type="Proteomes" id="UP000638981">
    <property type="component" value="Unassembled WGS sequence"/>
</dbReference>
<name>A0A918WIJ1_9RHOB</name>
<dbReference type="RefSeq" id="WP_189411216.1">
    <property type="nucleotide sequence ID" value="NZ_BMYJ01000004.1"/>
</dbReference>
<feature type="transmembrane region" description="Helical" evidence="1">
    <location>
        <begin position="20"/>
        <end position="41"/>
    </location>
</feature>